<protein>
    <submittedName>
        <fullName evidence="1">Uncharacterized protein</fullName>
    </submittedName>
</protein>
<keyword evidence="2" id="KW-1185">Reference proteome</keyword>
<sequence>MKDGSLLIGCASKDDNARFKKIAQDKLSDEYEIKEVKGILPRVKIVGLTQNLEETELSELFEYVVKTNGDLFNLDSVCRVIKVYPTKKNNKVFQAILEIDRNTYENLIKADFLLVGYDYCKIYDAHEIKRCFKCSEYNHSA</sequence>
<name>A0AA38IUY7_9CUCU</name>
<accession>A0AA38IUY7</accession>
<evidence type="ECO:0000313" key="2">
    <source>
        <dbReference type="Proteomes" id="UP001168821"/>
    </source>
</evidence>
<dbReference type="AlphaFoldDB" id="A0AA38IUY7"/>
<dbReference type="EMBL" id="JALNTZ010000002">
    <property type="protein sequence ID" value="KAJ3662086.1"/>
    <property type="molecule type" value="Genomic_DNA"/>
</dbReference>
<gene>
    <name evidence="1" type="ORF">Zmor_006448</name>
</gene>
<organism evidence="1 2">
    <name type="scientific">Zophobas morio</name>
    <dbReference type="NCBI Taxonomy" id="2755281"/>
    <lineage>
        <taxon>Eukaryota</taxon>
        <taxon>Metazoa</taxon>
        <taxon>Ecdysozoa</taxon>
        <taxon>Arthropoda</taxon>
        <taxon>Hexapoda</taxon>
        <taxon>Insecta</taxon>
        <taxon>Pterygota</taxon>
        <taxon>Neoptera</taxon>
        <taxon>Endopterygota</taxon>
        <taxon>Coleoptera</taxon>
        <taxon>Polyphaga</taxon>
        <taxon>Cucujiformia</taxon>
        <taxon>Tenebrionidae</taxon>
        <taxon>Zophobas</taxon>
    </lineage>
</organism>
<evidence type="ECO:0000313" key="1">
    <source>
        <dbReference type="EMBL" id="KAJ3662086.1"/>
    </source>
</evidence>
<comment type="caution">
    <text evidence="1">The sequence shown here is derived from an EMBL/GenBank/DDBJ whole genome shotgun (WGS) entry which is preliminary data.</text>
</comment>
<proteinExistence type="predicted"/>
<reference evidence="1" key="1">
    <citation type="journal article" date="2023" name="G3 (Bethesda)">
        <title>Whole genome assemblies of Zophobas morio and Tenebrio molitor.</title>
        <authorList>
            <person name="Kaur S."/>
            <person name="Stinson S.A."/>
            <person name="diCenzo G.C."/>
        </authorList>
    </citation>
    <scope>NUCLEOTIDE SEQUENCE</scope>
    <source>
        <strain evidence="1">QUZm001</strain>
    </source>
</reference>
<dbReference type="Proteomes" id="UP001168821">
    <property type="component" value="Unassembled WGS sequence"/>
</dbReference>